<dbReference type="PANTHER" id="PTHR47016:SF5">
    <property type="entry name" value="CLP DOMAIN SUPERFAMILY PROTEIN"/>
    <property type="match status" value="1"/>
</dbReference>
<organism evidence="3 4">
    <name type="scientific">Candidatus Acidiferrum panamense</name>
    <dbReference type="NCBI Taxonomy" id="2741543"/>
    <lineage>
        <taxon>Bacteria</taxon>
        <taxon>Pseudomonadati</taxon>
        <taxon>Acidobacteriota</taxon>
        <taxon>Terriglobia</taxon>
        <taxon>Candidatus Acidiferrales</taxon>
        <taxon>Candidatus Acidiferrum</taxon>
    </lineage>
</organism>
<evidence type="ECO:0000313" key="4">
    <source>
        <dbReference type="Proteomes" id="UP000567293"/>
    </source>
</evidence>
<dbReference type="Gene3D" id="1.10.1780.10">
    <property type="entry name" value="Clp, N-terminal domain"/>
    <property type="match status" value="1"/>
</dbReference>
<dbReference type="Pfam" id="PF02861">
    <property type="entry name" value="Clp_N"/>
    <property type="match status" value="1"/>
</dbReference>
<dbReference type="Gene3D" id="3.10.450.50">
    <property type="match status" value="1"/>
</dbReference>
<dbReference type="SUPFAM" id="SSF81923">
    <property type="entry name" value="Double Clp-N motif"/>
    <property type="match status" value="1"/>
</dbReference>
<evidence type="ECO:0000313" key="3">
    <source>
        <dbReference type="EMBL" id="MBA0088202.1"/>
    </source>
</evidence>
<dbReference type="InterPro" id="IPR036628">
    <property type="entry name" value="Clp_N_dom_sf"/>
</dbReference>
<dbReference type="Proteomes" id="UP000567293">
    <property type="component" value="Unassembled WGS sequence"/>
</dbReference>
<accession>A0A7V8SZY2</accession>
<dbReference type="InterPro" id="IPR044217">
    <property type="entry name" value="CLPT1/2"/>
</dbReference>
<name>A0A7V8SZY2_9BACT</name>
<evidence type="ECO:0000259" key="2">
    <source>
        <dbReference type="PROSITE" id="PS51903"/>
    </source>
</evidence>
<dbReference type="PROSITE" id="PS51903">
    <property type="entry name" value="CLP_R"/>
    <property type="match status" value="1"/>
</dbReference>
<keyword evidence="1" id="KW-0677">Repeat</keyword>
<dbReference type="AlphaFoldDB" id="A0A7V8SZY2"/>
<dbReference type="InterPro" id="IPR004176">
    <property type="entry name" value="Clp_R_N"/>
</dbReference>
<comment type="caution">
    <text evidence="3">The sequence shown here is derived from an EMBL/GenBank/DDBJ whole genome shotgun (WGS) entry which is preliminary data.</text>
</comment>
<dbReference type="EMBL" id="JACDQQ010002390">
    <property type="protein sequence ID" value="MBA0088202.1"/>
    <property type="molecule type" value="Genomic_DNA"/>
</dbReference>
<dbReference type="InterPro" id="IPR032710">
    <property type="entry name" value="NTF2-like_dom_sf"/>
</dbReference>
<dbReference type="SUPFAM" id="SSF54427">
    <property type="entry name" value="NTF2-like"/>
    <property type="match status" value="1"/>
</dbReference>
<proteinExistence type="predicted"/>
<reference evidence="3" key="1">
    <citation type="submission" date="2020-06" db="EMBL/GenBank/DDBJ databases">
        <title>Legume-microbial interactions unlock mineral nutrients during tropical forest succession.</title>
        <authorList>
            <person name="Epihov D.Z."/>
        </authorList>
    </citation>
    <scope>NUCLEOTIDE SEQUENCE [LARGE SCALE GENOMIC DNA]</scope>
    <source>
        <strain evidence="3">Pan2503</strain>
    </source>
</reference>
<dbReference type="PANTHER" id="PTHR47016">
    <property type="entry name" value="ATP-DEPENDENT CLP PROTEASE ATP-BINDING SUBUNIT CLPT1, CHLOROPLASTIC"/>
    <property type="match status" value="1"/>
</dbReference>
<feature type="domain" description="Clp R" evidence="2">
    <location>
        <begin position="2"/>
        <end position="146"/>
    </location>
</feature>
<keyword evidence="4" id="KW-1185">Reference proteome</keyword>
<evidence type="ECO:0000256" key="1">
    <source>
        <dbReference type="PROSITE-ProRule" id="PRU01251"/>
    </source>
</evidence>
<sequence length="274" mass="31097">MFERYTEKARRVIFFARYEASQYGSPYIDTVHALLGLLREDPALIRRFLGETDFASEIRTEIERCITRREPFSTSVEVPLTSDCRKILLLAGEEADRLGHRSVGTEHLLLGMLRAERSLAAQILERRGLKPADIREQLAEAAVAGNVQARQTRSALSRLCAFLAGLKWQKAEDLLPFFAMNARFVDVRGRQWSREEIEKGFVALFAPYAKKNATHVIEQTLADSGDVVVAMVLWKNAILASMERIWIHRMGVVLVREDQDWAIALMQVTPVEPA</sequence>
<protein>
    <recommendedName>
        <fullName evidence="2">Clp R domain-containing protein</fullName>
    </recommendedName>
</protein>
<gene>
    <name evidence="3" type="ORF">HRJ53_24720</name>
</gene>